<dbReference type="Gramene" id="TraesSYM4A03G02127330.1">
    <property type="protein sequence ID" value="TraesSYM4A03G02127330.1"/>
    <property type="gene ID" value="TraesSYM4A03G02127330"/>
</dbReference>
<dbReference type="Gramene" id="TraesLAC4A03G02054030.1">
    <property type="protein sequence ID" value="TraesLAC4A03G02054030.1"/>
    <property type="gene ID" value="TraesLAC4A03G02054030"/>
</dbReference>
<proteinExistence type="predicted"/>
<dbReference type="Gramene" id="TraesWEE_scaffold_071756_01G000100.1">
    <property type="protein sequence ID" value="TraesWEE_scaffold_071756_01G000100.1"/>
    <property type="gene ID" value="TraesWEE_scaffold_071756_01G000100"/>
</dbReference>
<dbReference type="Proteomes" id="UP000019116">
    <property type="component" value="Chromosome 4A"/>
</dbReference>
<dbReference type="AlphaFoldDB" id="A0A3B6HTI2"/>
<organism evidence="2">
    <name type="scientific">Triticum aestivum</name>
    <name type="common">Wheat</name>
    <dbReference type="NCBI Taxonomy" id="4565"/>
    <lineage>
        <taxon>Eukaryota</taxon>
        <taxon>Viridiplantae</taxon>
        <taxon>Streptophyta</taxon>
        <taxon>Embryophyta</taxon>
        <taxon>Tracheophyta</taxon>
        <taxon>Spermatophyta</taxon>
        <taxon>Magnoliopsida</taxon>
        <taxon>Liliopsida</taxon>
        <taxon>Poales</taxon>
        <taxon>Poaceae</taxon>
        <taxon>BOP clade</taxon>
        <taxon>Pooideae</taxon>
        <taxon>Triticodae</taxon>
        <taxon>Triticeae</taxon>
        <taxon>Triticinae</taxon>
        <taxon>Triticum</taxon>
    </lineage>
</organism>
<dbReference type="Gramene" id="TraesLDM4A03G02098920.1">
    <property type="protein sequence ID" value="TraesLDM4A03G02098920.1"/>
    <property type="gene ID" value="TraesLDM4A03G02098920"/>
</dbReference>
<feature type="region of interest" description="Disordered" evidence="1">
    <location>
        <begin position="9"/>
        <end position="28"/>
    </location>
</feature>
<dbReference type="Gramene" id="TraesROB_scaffold_038857_01G000100.1">
    <property type="protein sequence ID" value="TraesROB_scaffold_038857_01G000100.1"/>
    <property type="gene ID" value="TraesROB_scaffold_038857_01G000100"/>
</dbReference>
<dbReference type="Gramene" id="TraesCAD_scaffold_036114_01G000100.1">
    <property type="protein sequence ID" value="TraesCAD_scaffold_036114_01G000100.1"/>
    <property type="gene ID" value="TraesCAD_scaffold_036114_01G000100"/>
</dbReference>
<dbReference type="EnsemblPlants" id="TraesCS4A02G174800.1">
    <property type="protein sequence ID" value="TraesCS4A02G174800.1"/>
    <property type="gene ID" value="TraesCS4A02G174800"/>
</dbReference>
<dbReference type="Gramene" id="TraesARI4A03G02137650.1">
    <property type="protein sequence ID" value="TraesARI4A03G02137650.1"/>
    <property type="gene ID" value="TraesARI4A03G02137650"/>
</dbReference>
<dbReference type="Gramene" id="TraesCS4A03G0478900.1">
    <property type="protein sequence ID" value="TraesCS4A03G0478900.1.CDS"/>
    <property type="gene ID" value="TraesCS4A03G0478900"/>
</dbReference>
<evidence type="ECO:0000313" key="3">
    <source>
        <dbReference type="Proteomes" id="UP000019116"/>
    </source>
</evidence>
<dbReference type="Gramene" id="TraesJUL4A03G02119600.1">
    <property type="protein sequence ID" value="TraesJUL4A03G02119600.1"/>
    <property type="gene ID" value="TraesJUL4A03G02119600"/>
</dbReference>
<keyword evidence="3" id="KW-1185">Reference proteome</keyword>
<dbReference type="Gramene" id="TraesMAC4A03G02099650.1">
    <property type="protein sequence ID" value="TraesMAC4A03G02099650.1"/>
    <property type="gene ID" value="TraesMAC4A03G02099650"/>
</dbReference>
<evidence type="ECO:0000313" key="2">
    <source>
        <dbReference type="EnsemblPlants" id="TraesCS4A02G174800.1"/>
    </source>
</evidence>
<evidence type="ECO:0000256" key="1">
    <source>
        <dbReference type="SAM" id="MobiDB-lite"/>
    </source>
</evidence>
<accession>A0A3B6HTI2</accession>
<name>A0A3B6HTI2_WHEAT</name>
<reference evidence="2" key="2">
    <citation type="submission" date="2018-10" db="UniProtKB">
        <authorList>
            <consortium name="EnsemblPlants"/>
        </authorList>
    </citation>
    <scope>IDENTIFICATION</scope>
</reference>
<dbReference type="Gramene" id="TraesCS4A02G174800.1">
    <property type="protein sequence ID" value="TraesCS4A02G174800.1"/>
    <property type="gene ID" value="TraesCS4A02G174800"/>
</dbReference>
<dbReference type="Gramene" id="TraesCLE_scaffold_037104_01G000100.1">
    <property type="protein sequence ID" value="TraesCLE_scaffold_037104_01G000100.1"/>
    <property type="gene ID" value="TraesCLE_scaffold_037104_01G000100"/>
</dbReference>
<dbReference type="Gramene" id="TraesSTA4A03G02096660.1">
    <property type="protein sequence ID" value="TraesSTA4A03G02096660.1"/>
    <property type="gene ID" value="TraesSTA4A03G02096660"/>
</dbReference>
<feature type="compositionally biased region" description="Basic and acidic residues" evidence="1">
    <location>
        <begin position="18"/>
        <end position="28"/>
    </location>
</feature>
<reference evidence="2" key="1">
    <citation type="submission" date="2018-08" db="EMBL/GenBank/DDBJ databases">
        <authorList>
            <person name="Rossello M."/>
        </authorList>
    </citation>
    <scope>NUCLEOTIDE SEQUENCE [LARGE SCALE GENOMIC DNA]</scope>
    <source>
        <strain evidence="2">cv. Chinese Spring</strain>
    </source>
</reference>
<protein>
    <submittedName>
        <fullName evidence="2">Uncharacterized protein</fullName>
    </submittedName>
</protein>
<sequence>MAVSCLVVAGGGAGPRTTRRELRQRSSKAKERPLVEVWWAFMTVVASCWSGGWSGNEEEAEGNGTRVRCCSAA</sequence>
<dbReference type="Gramene" id="TraesRN4A0100486700.1">
    <property type="protein sequence ID" value="TraesRN4A0100486700.1"/>
    <property type="gene ID" value="TraesRN4A0100486700"/>
</dbReference>